<dbReference type="AlphaFoldDB" id="Q01WE1"/>
<dbReference type="EMBL" id="CP000473">
    <property type="protein sequence ID" value="ABJ86024.1"/>
    <property type="molecule type" value="Genomic_DNA"/>
</dbReference>
<gene>
    <name evidence="1" type="ordered locus">Acid_5069</name>
</gene>
<proteinExistence type="predicted"/>
<accession>Q01WE1</accession>
<dbReference type="KEGG" id="sus:Acid_5069"/>
<dbReference type="STRING" id="234267.Acid_5069"/>
<reference evidence="1" key="1">
    <citation type="submission" date="2006-10" db="EMBL/GenBank/DDBJ databases">
        <title>Complete sequence of Solibacter usitatus Ellin6076.</title>
        <authorList>
            <consortium name="US DOE Joint Genome Institute"/>
            <person name="Copeland A."/>
            <person name="Lucas S."/>
            <person name="Lapidus A."/>
            <person name="Barry K."/>
            <person name="Detter J.C."/>
            <person name="Glavina del Rio T."/>
            <person name="Hammon N."/>
            <person name="Israni S."/>
            <person name="Dalin E."/>
            <person name="Tice H."/>
            <person name="Pitluck S."/>
            <person name="Thompson L.S."/>
            <person name="Brettin T."/>
            <person name="Bruce D."/>
            <person name="Han C."/>
            <person name="Tapia R."/>
            <person name="Gilna P."/>
            <person name="Schmutz J."/>
            <person name="Larimer F."/>
            <person name="Land M."/>
            <person name="Hauser L."/>
            <person name="Kyrpides N."/>
            <person name="Mikhailova N."/>
            <person name="Janssen P.H."/>
            <person name="Kuske C.R."/>
            <person name="Richardson P."/>
        </authorList>
    </citation>
    <scope>NUCLEOTIDE SEQUENCE</scope>
    <source>
        <strain evidence="1">Ellin6076</strain>
    </source>
</reference>
<dbReference type="InParanoid" id="Q01WE1"/>
<organism evidence="1">
    <name type="scientific">Solibacter usitatus (strain Ellin6076)</name>
    <dbReference type="NCBI Taxonomy" id="234267"/>
    <lineage>
        <taxon>Bacteria</taxon>
        <taxon>Pseudomonadati</taxon>
        <taxon>Acidobacteriota</taxon>
        <taxon>Terriglobia</taxon>
        <taxon>Bryobacterales</taxon>
        <taxon>Solibacteraceae</taxon>
        <taxon>Candidatus Solibacter</taxon>
    </lineage>
</organism>
<evidence type="ECO:0000313" key="1">
    <source>
        <dbReference type="EMBL" id="ABJ86024.1"/>
    </source>
</evidence>
<sequence>MSEGSLSEESRSDQLARLKSGLDQAWQANVAARSRFDALMREVPQAIPHPDGSLVIRQAGAEMNFALQRYIDALRRYTDCVTTPPPRVD</sequence>
<protein>
    <submittedName>
        <fullName evidence="1">Uncharacterized protein</fullName>
    </submittedName>
</protein>
<dbReference type="HOGENOM" id="CLU_183088_0_0_0"/>
<name>Q01WE1_SOLUE</name>